<proteinExistence type="predicted"/>
<keyword evidence="2" id="KW-1185">Reference proteome</keyword>
<dbReference type="EMBL" id="CM042038">
    <property type="protein sequence ID" value="KAI3732712.1"/>
    <property type="molecule type" value="Genomic_DNA"/>
</dbReference>
<organism evidence="1 2">
    <name type="scientific">Smallanthus sonchifolius</name>
    <dbReference type="NCBI Taxonomy" id="185202"/>
    <lineage>
        <taxon>Eukaryota</taxon>
        <taxon>Viridiplantae</taxon>
        <taxon>Streptophyta</taxon>
        <taxon>Embryophyta</taxon>
        <taxon>Tracheophyta</taxon>
        <taxon>Spermatophyta</taxon>
        <taxon>Magnoliopsida</taxon>
        <taxon>eudicotyledons</taxon>
        <taxon>Gunneridae</taxon>
        <taxon>Pentapetalae</taxon>
        <taxon>asterids</taxon>
        <taxon>campanulids</taxon>
        <taxon>Asterales</taxon>
        <taxon>Asteraceae</taxon>
        <taxon>Asteroideae</taxon>
        <taxon>Heliantheae alliance</taxon>
        <taxon>Millerieae</taxon>
        <taxon>Smallanthus</taxon>
    </lineage>
</organism>
<gene>
    <name evidence="1" type="ORF">L1987_63919</name>
</gene>
<accession>A0ACB9CEL7</accession>
<dbReference type="Proteomes" id="UP001056120">
    <property type="component" value="Linkage Group LG21"/>
</dbReference>
<reference evidence="1 2" key="2">
    <citation type="journal article" date="2022" name="Mol. Ecol. Resour.">
        <title>The genomes of chicory, endive, great burdock and yacon provide insights into Asteraceae paleo-polyploidization history and plant inulin production.</title>
        <authorList>
            <person name="Fan W."/>
            <person name="Wang S."/>
            <person name="Wang H."/>
            <person name="Wang A."/>
            <person name="Jiang F."/>
            <person name="Liu H."/>
            <person name="Zhao H."/>
            <person name="Xu D."/>
            <person name="Zhang Y."/>
        </authorList>
    </citation>
    <scope>NUCLEOTIDE SEQUENCE [LARGE SCALE GENOMIC DNA]</scope>
    <source>
        <strain evidence="2">cv. Yunnan</strain>
        <tissue evidence="1">Leaves</tissue>
    </source>
</reference>
<evidence type="ECO:0000313" key="2">
    <source>
        <dbReference type="Proteomes" id="UP001056120"/>
    </source>
</evidence>
<name>A0ACB9CEL7_9ASTR</name>
<comment type="caution">
    <text evidence="1">The sequence shown here is derived from an EMBL/GenBank/DDBJ whole genome shotgun (WGS) entry which is preliminary data.</text>
</comment>
<evidence type="ECO:0000313" key="1">
    <source>
        <dbReference type="EMBL" id="KAI3732712.1"/>
    </source>
</evidence>
<reference evidence="2" key="1">
    <citation type="journal article" date="2022" name="Mol. Ecol. Resour.">
        <title>The genomes of chicory, endive, great burdock and yacon provide insights into Asteraceae palaeo-polyploidization history and plant inulin production.</title>
        <authorList>
            <person name="Fan W."/>
            <person name="Wang S."/>
            <person name="Wang H."/>
            <person name="Wang A."/>
            <person name="Jiang F."/>
            <person name="Liu H."/>
            <person name="Zhao H."/>
            <person name="Xu D."/>
            <person name="Zhang Y."/>
        </authorList>
    </citation>
    <scope>NUCLEOTIDE SEQUENCE [LARGE SCALE GENOMIC DNA]</scope>
    <source>
        <strain evidence="2">cv. Yunnan</strain>
    </source>
</reference>
<protein>
    <submittedName>
        <fullName evidence="1">Uncharacterized protein</fullName>
    </submittedName>
</protein>
<sequence length="110" mass="12092">MKRPNVGKPTSSVVKNVSCQSFAKSLGFKQDDKHISKPVIFQNKFEIPHVGIPKRFSTGGATKEDYHNTWYVDSGCSRHMTGNIRLLEDVINIDGGYVAFAGNKGGYITG</sequence>